<gene>
    <name evidence="3" type="ORF">Plil01_000734000</name>
</gene>
<accession>A0A9W6TU53</accession>
<sequence>MSPTQASAADARDFPRLNGKNFNIWKTRVTAALEGKNLLGFVTQVDYARDFDLDFADDKELNPALSDMKDMEAALDAAGAPQADDPSSSEFSSDASSEPANRWRDRRCGHGAGISPRDLILFSHEVRGAHKG</sequence>
<evidence type="ECO:0000256" key="1">
    <source>
        <dbReference type="SAM" id="MobiDB-lite"/>
    </source>
</evidence>
<evidence type="ECO:0000313" key="3">
    <source>
        <dbReference type="EMBL" id="GMF19267.1"/>
    </source>
</evidence>
<comment type="caution">
    <text evidence="3">The sequence shown here is derived from an EMBL/GenBank/DDBJ whole genome shotgun (WGS) entry which is preliminary data.</text>
</comment>
<evidence type="ECO:0000259" key="2">
    <source>
        <dbReference type="Pfam" id="PF14244"/>
    </source>
</evidence>
<feature type="region of interest" description="Disordered" evidence="1">
    <location>
        <begin position="74"/>
        <end position="115"/>
    </location>
</feature>
<dbReference type="OrthoDB" id="127095at2759"/>
<proteinExistence type="predicted"/>
<dbReference type="EMBL" id="BSXW01000338">
    <property type="protein sequence ID" value="GMF19267.1"/>
    <property type="molecule type" value="Genomic_DNA"/>
</dbReference>
<feature type="domain" description="Retrotransposon Copia-like N-terminal" evidence="2">
    <location>
        <begin position="15"/>
        <end position="42"/>
    </location>
</feature>
<dbReference type="AlphaFoldDB" id="A0A9W6TU53"/>
<evidence type="ECO:0000313" key="4">
    <source>
        <dbReference type="Proteomes" id="UP001165083"/>
    </source>
</evidence>
<organism evidence="3 4">
    <name type="scientific">Phytophthora lilii</name>
    <dbReference type="NCBI Taxonomy" id="2077276"/>
    <lineage>
        <taxon>Eukaryota</taxon>
        <taxon>Sar</taxon>
        <taxon>Stramenopiles</taxon>
        <taxon>Oomycota</taxon>
        <taxon>Peronosporomycetes</taxon>
        <taxon>Peronosporales</taxon>
        <taxon>Peronosporaceae</taxon>
        <taxon>Phytophthora</taxon>
    </lineage>
</organism>
<reference evidence="3" key="1">
    <citation type="submission" date="2023-04" db="EMBL/GenBank/DDBJ databases">
        <title>Phytophthora lilii NBRC 32176.</title>
        <authorList>
            <person name="Ichikawa N."/>
            <person name="Sato H."/>
            <person name="Tonouchi N."/>
        </authorList>
    </citation>
    <scope>NUCLEOTIDE SEQUENCE</scope>
    <source>
        <strain evidence="3">NBRC 32176</strain>
    </source>
</reference>
<keyword evidence="4" id="KW-1185">Reference proteome</keyword>
<name>A0A9W6TU53_9STRA</name>
<feature type="compositionally biased region" description="Low complexity" evidence="1">
    <location>
        <begin position="74"/>
        <end position="100"/>
    </location>
</feature>
<dbReference type="InterPro" id="IPR029472">
    <property type="entry name" value="Copia-like_N"/>
</dbReference>
<dbReference type="Pfam" id="PF14244">
    <property type="entry name" value="Retrotran_gag_3"/>
    <property type="match status" value="1"/>
</dbReference>
<dbReference type="Proteomes" id="UP001165083">
    <property type="component" value="Unassembled WGS sequence"/>
</dbReference>
<protein>
    <submittedName>
        <fullName evidence="3">Unnamed protein product</fullName>
    </submittedName>
</protein>